<organism evidence="1 2">
    <name type="scientific">Catharanthus roseus</name>
    <name type="common">Madagascar periwinkle</name>
    <name type="synonym">Vinca rosea</name>
    <dbReference type="NCBI Taxonomy" id="4058"/>
    <lineage>
        <taxon>Eukaryota</taxon>
        <taxon>Viridiplantae</taxon>
        <taxon>Streptophyta</taxon>
        <taxon>Embryophyta</taxon>
        <taxon>Tracheophyta</taxon>
        <taxon>Spermatophyta</taxon>
        <taxon>Magnoliopsida</taxon>
        <taxon>eudicotyledons</taxon>
        <taxon>Gunneridae</taxon>
        <taxon>Pentapetalae</taxon>
        <taxon>asterids</taxon>
        <taxon>lamiids</taxon>
        <taxon>Gentianales</taxon>
        <taxon>Apocynaceae</taxon>
        <taxon>Rauvolfioideae</taxon>
        <taxon>Vinceae</taxon>
        <taxon>Catharanthinae</taxon>
        <taxon>Catharanthus</taxon>
    </lineage>
</organism>
<comment type="caution">
    <text evidence="1">The sequence shown here is derived from an EMBL/GenBank/DDBJ whole genome shotgun (WGS) entry which is preliminary data.</text>
</comment>
<dbReference type="EMBL" id="CM044708">
    <property type="protein sequence ID" value="KAI5650779.1"/>
    <property type="molecule type" value="Genomic_DNA"/>
</dbReference>
<evidence type="ECO:0000313" key="2">
    <source>
        <dbReference type="Proteomes" id="UP001060085"/>
    </source>
</evidence>
<name>A0ACB9ZST2_CATRO</name>
<proteinExistence type="predicted"/>
<accession>A0ACB9ZST2</accession>
<protein>
    <submittedName>
        <fullName evidence="1">Uncharacterized protein</fullName>
    </submittedName>
</protein>
<dbReference type="Proteomes" id="UP001060085">
    <property type="component" value="Linkage Group LG08"/>
</dbReference>
<evidence type="ECO:0000313" key="1">
    <source>
        <dbReference type="EMBL" id="KAI5650779.1"/>
    </source>
</evidence>
<gene>
    <name evidence="1" type="ORF">M9H77_36784</name>
</gene>
<keyword evidence="2" id="KW-1185">Reference proteome</keyword>
<reference evidence="2" key="1">
    <citation type="journal article" date="2023" name="Nat. Plants">
        <title>Single-cell RNA sequencing provides a high-resolution roadmap for understanding the multicellular compartmentation of specialized metabolism.</title>
        <authorList>
            <person name="Sun S."/>
            <person name="Shen X."/>
            <person name="Li Y."/>
            <person name="Li Y."/>
            <person name="Wang S."/>
            <person name="Li R."/>
            <person name="Zhang H."/>
            <person name="Shen G."/>
            <person name="Guo B."/>
            <person name="Wei J."/>
            <person name="Xu J."/>
            <person name="St-Pierre B."/>
            <person name="Chen S."/>
            <person name="Sun C."/>
        </authorList>
    </citation>
    <scope>NUCLEOTIDE SEQUENCE [LARGE SCALE GENOMIC DNA]</scope>
</reference>
<sequence>MNLPLKGNQTVHIDVLASGKDFHLPISGPELPGSYSVFSSLSIYYSSRFVKVFWSSIGTSSGQEGIRGREKVRKNLRGKSISKTFPRAEAPAAFPKTGAYSHEKEDTQKSGEYDIEIFFPERDWFLRSFSTLGLLLVSPGKAPSRYIGGQRVREMESSPGNTWDYDRWRNNTESIFETGIKVVDLLAPYYRGGKIGLFGGAGVGKTLLIMELINNIAKAHGGVSVFGRVDERTREGNGRDRLSVSVISIDLLRLVPDGQIDRHATLYEDSELRGSQWRMGPIEETGGAGCNDLEVANRLLCSFSGIGL</sequence>